<organism evidence="5">
    <name type="scientific">Spumella elongata</name>
    <dbReference type="NCBI Taxonomy" id="89044"/>
    <lineage>
        <taxon>Eukaryota</taxon>
        <taxon>Sar</taxon>
        <taxon>Stramenopiles</taxon>
        <taxon>Ochrophyta</taxon>
        <taxon>Chrysophyceae</taxon>
        <taxon>Chromulinales</taxon>
        <taxon>Chromulinaceae</taxon>
        <taxon>Spumella</taxon>
    </lineage>
</organism>
<dbReference type="InterPro" id="IPR051556">
    <property type="entry name" value="N-term/lysine_N-AcTrnsfr"/>
</dbReference>
<dbReference type="EMBL" id="HBIC01053451">
    <property type="protein sequence ID" value="CAE0298581.1"/>
    <property type="molecule type" value="Transcribed_RNA"/>
</dbReference>
<keyword evidence="2" id="KW-0012">Acyltransferase</keyword>
<dbReference type="GO" id="GO:0016747">
    <property type="term" value="F:acyltransferase activity, transferring groups other than amino-acyl groups"/>
    <property type="evidence" value="ECO:0007669"/>
    <property type="project" value="InterPro"/>
</dbReference>
<sequence length="166" mass="19187">MSAEVKATKLPYELGDVNPANIQQLRTVNATTLPVKYTDKFYRELIDNYTAEYMKFCFWNGFVVGAVCARLEGRDTESCKLYIMTINVLAPYRRKGIASELLKFVLNKAKADPTIQEAYLHVQLGNDEAKNFYLHHGFVEDGIIRDYYKRIDPPDCYLLKMKLREA</sequence>
<dbReference type="CDD" id="cd04301">
    <property type="entry name" value="NAT_SF"/>
    <property type="match status" value="1"/>
</dbReference>
<dbReference type="EMBL" id="HBIC01053450">
    <property type="protein sequence ID" value="CAE0298580.1"/>
    <property type="molecule type" value="Transcribed_RNA"/>
</dbReference>
<evidence type="ECO:0000313" key="5">
    <source>
        <dbReference type="EMBL" id="CAE0298581.1"/>
    </source>
</evidence>
<feature type="domain" description="N-acetyltransferase" evidence="3">
    <location>
        <begin position="12"/>
        <end position="164"/>
    </location>
</feature>
<dbReference type="AlphaFoldDB" id="A0A7S3MF01"/>
<dbReference type="GO" id="GO:0031415">
    <property type="term" value="C:NatA complex"/>
    <property type="evidence" value="ECO:0007669"/>
    <property type="project" value="TreeGrafter"/>
</dbReference>
<dbReference type="Gene3D" id="3.40.630.30">
    <property type="match status" value="1"/>
</dbReference>
<protein>
    <recommendedName>
        <fullName evidence="3">N-acetyltransferase domain-containing protein</fullName>
    </recommendedName>
</protein>
<proteinExistence type="predicted"/>
<evidence type="ECO:0000256" key="2">
    <source>
        <dbReference type="ARBA" id="ARBA00023315"/>
    </source>
</evidence>
<dbReference type="PANTHER" id="PTHR42919">
    <property type="entry name" value="N-ALPHA-ACETYLTRANSFERASE"/>
    <property type="match status" value="1"/>
</dbReference>
<dbReference type="PANTHER" id="PTHR42919:SF8">
    <property type="entry name" value="N-ALPHA-ACETYLTRANSFERASE 50"/>
    <property type="match status" value="1"/>
</dbReference>
<dbReference type="Pfam" id="PF00583">
    <property type="entry name" value="Acetyltransf_1"/>
    <property type="match status" value="1"/>
</dbReference>
<dbReference type="SUPFAM" id="SSF55729">
    <property type="entry name" value="Acyl-CoA N-acyltransferases (Nat)"/>
    <property type="match status" value="1"/>
</dbReference>
<reference evidence="5" key="1">
    <citation type="submission" date="2021-01" db="EMBL/GenBank/DDBJ databases">
        <authorList>
            <person name="Corre E."/>
            <person name="Pelletier E."/>
            <person name="Niang G."/>
            <person name="Scheremetjew M."/>
            <person name="Finn R."/>
            <person name="Kale V."/>
            <person name="Holt S."/>
            <person name="Cochrane G."/>
            <person name="Meng A."/>
            <person name="Brown T."/>
            <person name="Cohen L."/>
        </authorList>
    </citation>
    <scope>NUCLEOTIDE SEQUENCE</scope>
    <source>
        <strain evidence="5">CCAP 955/1</strain>
    </source>
</reference>
<evidence type="ECO:0000259" key="3">
    <source>
        <dbReference type="PROSITE" id="PS51186"/>
    </source>
</evidence>
<name>A0A7S3MF01_9STRA</name>
<dbReference type="PROSITE" id="PS51186">
    <property type="entry name" value="GNAT"/>
    <property type="match status" value="1"/>
</dbReference>
<keyword evidence="1" id="KW-0808">Transferase</keyword>
<dbReference type="FunFam" id="3.40.630.30:FF:000006">
    <property type="entry name" value="Putative n-alpha-acetyltransferase 50"/>
    <property type="match status" value="1"/>
</dbReference>
<gene>
    <name evidence="4" type="ORF">SELO1098_LOCUS27434</name>
    <name evidence="5" type="ORF">SELO1098_LOCUS27435</name>
</gene>
<dbReference type="GO" id="GO:0007064">
    <property type="term" value="P:mitotic sister chromatid cohesion"/>
    <property type="evidence" value="ECO:0007669"/>
    <property type="project" value="TreeGrafter"/>
</dbReference>
<accession>A0A7S3MF01</accession>
<dbReference type="InterPro" id="IPR016181">
    <property type="entry name" value="Acyl_CoA_acyltransferase"/>
</dbReference>
<evidence type="ECO:0000256" key="1">
    <source>
        <dbReference type="ARBA" id="ARBA00022679"/>
    </source>
</evidence>
<dbReference type="InterPro" id="IPR000182">
    <property type="entry name" value="GNAT_dom"/>
</dbReference>
<evidence type="ECO:0000313" key="4">
    <source>
        <dbReference type="EMBL" id="CAE0298580.1"/>
    </source>
</evidence>